<comment type="caution">
    <text evidence="1">The sequence shown here is derived from an EMBL/GenBank/DDBJ whole genome shotgun (WGS) entry which is preliminary data.</text>
</comment>
<evidence type="ECO:0000313" key="1">
    <source>
        <dbReference type="EMBL" id="KAG9470315.1"/>
    </source>
</evidence>
<dbReference type="Proteomes" id="UP000770717">
    <property type="component" value="Unassembled WGS sequence"/>
</dbReference>
<gene>
    <name evidence="1" type="ORF">GDO78_018187</name>
</gene>
<name>A0A8J6JVG5_ELECQ</name>
<accession>A0A8J6JVG5</accession>
<dbReference type="AlphaFoldDB" id="A0A8J6JVG5"/>
<protein>
    <submittedName>
        <fullName evidence="1">Uncharacterized protein</fullName>
    </submittedName>
</protein>
<dbReference type="EMBL" id="WNTK01000308">
    <property type="protein sequence ID" value="KAG9470315.1"/>
    <property type="molecule type" value="Genomic_DNA"/>
</dbReference>
<organism evidence="1 2">
    <name type="scientific">Eleutherodactylus coqui</name>
    <name type="common">Puerto Rican coqui</name>
    <dbReference type="NCBI Taxonomy" id="57060"/>
    <lineage>
        <taxon>Eukaryota</taxon>
        <taxon>Metazoa</taxon>
        <taxon>Chordata</taxon>
        <taxon>Craniata</taxon>
        <taxon>Vertebrata</taxon>
        <taxon>Euteleostomi</taxon>
        <taxon>Amphibia</taxon>
        <taxon>Batrachia</taxon>
        <taxon>Anura</taxon>
        <taxon>Neobatrachia</taxon>
        <taxon>Hyloidea</taxon>
        <taxon>Eleutherodactylidae</taxon>
        <taxon>Eleutherodactylinae</taxon>
        <taxon>Eleutherodactylus</taxon>
        <taxon>Eleutherodactylus</taxon>
    </lineage>
</organism>
<keyword evidence="2" id="KW-1185">Reference proteome</keyword>
<proteinExistence type="predicted"/>
<sequence length="83" mass="9694">MMKSKSPSATHEDTNIIMAHSRWGPVADLACRPLKFKIYCWHFPKASTIISDFVTMDFPQKHYFSSEEFRHDLLISIGCMDIW</sequence>
<evidence type="ECO:0000313" key="2">
    <source>
        <dbReference type="Proteomes" id="UP000770717"/>
    </source>
</evidence>
<reference evidence="1" key="1">
    <citation type="thesis" date="2020" institute="ProQuest LLC" country="789 East Eisenhower Parkway, Ann Arbor, MI, USA">
        <title>Comparative Genomics and Chromosome Evolution.</title>
        <authorList>
            <person name="Mudd A.B."/>
        </authorList>
    </citation>
    <scope>NUCLEOTIDE SEQUENCE</scope>
    <source>
        <strain evidence="1">HN-11 Male</strain>
        <tissue evidence="1">Kidney and liver</tissue>
    </source>
</reference>